<proteinExistence type="predicted"/>
<name>A0A1X7T120_AMPQE</name>
<dbReference type="EnsemblMetazoa" id="Aqu2.1.08031_001">
    <property type="protein sequence ID" value="Aqu2.1.08031_001"/>
    <property type="gene ID" value="Aqu2.1.08031"/>
</dbReference>
<dbReference type="PANTHER" id="PTHR34415:SF1">
    <property type="entry name" value="INTEGRASE CATALYTIC DOMAIN-CONTAINING PROTEIN"/>
    <property type="match status" value="1"/>
</dbReference>
<evidence type="ECO:0000313" key="1">
    <source>
        <dbReference type="EnsemblMetazoa" id="Aqu2.1.08031_001"/>
    </source>
</evidence>
<reference evidence="1" key="1">
    <citation type="submission" date="2017-05" db="UniProtKB">
        <authorList>
            <consortium name="EnsemblMetazoa"/>
        </authorList>
    </citation>
    <scope>IDENTIFICATION</scope>
</reference>
<dbReference type="AlphaFoldDB" id="A0A1X7T120"/>
<sequence length="290" mass="33630">MRMTSQGEQIHASCDQLINVMLKMEDSVNRLKKFESITMIKVSRSFIEGSRSYVIECYYSYTMRWSERENRTKRSTPGYSDCESDDGEDECDGLLVTTPEQLHFISQQELSQHLEQQVEEYDDEPLITPATSNTIICKKLLLFIYSIRNGTYKNLMRNFLQNGMKPRVHGNTGRIPCHALSVEGIKDVVAFLENYAEDNVILLPGRIPGVRDYRKVKLLLSSVSRRIVYRQYADAGREHTLSESSFKRIWRKYVPHIYSIKPMTDLFWTCKKSSTAILRNAGCEIEHQSE</sequence>
<dbReference type="PANTHER" id="PTHR34415">
    <property type="entry name" value="INTEGRASE CATALYTIC DOMAIN-CONTAINING PROTEIN"/>
    <property type="match status" value="1"/>
</dbReference>
<accession>A0A1X7T120</accession>
<protein>
    <submittedName>
        <fullName evidence="1">Uncharacterized protein</fullName>
    </submittedName>
</protein>
<organism evidence="1">
    <name type="scientific">Amphimedon queenslandica</name>
    <name type="common">Sponge</name>
    <dbReference type="NCBI Taxonomy" id="400682"/>
    <lineage>
        <taxon>Eukaryota</taxon>
        <taxon>Metazoa</taxon>
        <taxon>Porifera</taxon>
        <taxon>Demospongiae</taxon>
        <taxon>Heteroscleromorpha</taxon>
        <taxon>Haplosclerida</taxon>
        <taxon>Niphatidae</taxon>
        <taxon>Amphimedon</taxon>
    </lineage>
</organism>
<dbReference type="InParanoid" id="A0A1X7T120"/>